<name>G9WWX3_9FIRM</name>
<evidence type="ECO:0000313" key="4">
    <source>
        <dbReference type="Proteomes" id="UP000003527"/>
    </source>
</evidence>
<evidence type="ECO:0000256" key="1">
    <source>
        <dbReference type="ARBA" id="ARBA00023002"/>
    </source>
</evidence>
<dbReference type="GO" id="GO:0004470">
    <property type="term" value="F:malic enzyme activity"/>
    <property type="evidence" value="ECO:0007669"/>
    <property type="project" value="InterPro"/>
</dbReference>
<comment type="caution">
    <text evidence="3">The sequence shown here is derived from an EMBL/GenBank/DDBJ whole genome shotgun (WGS) entry which is preliminary data.</text>
</comment>
<protein>
    <recommendedName>
        <fullName evidence="2">Malic enzyme N-terminal domain-containing protein</fullName>
    </recommendedName>
</protein>
<dbReference type="HOGENOM" id="CLU_2937095_0_0_9"/>
<dbReference type="Pfam" id="PF00390">
    <property type="entry name" value="malic"/>
    <property type="match status" value="1"/>
</dbReference>
<dbReference type="InterPro" id="IPR051674">
    <property type="entry name" value="Malate_Decarboxylase"/>
</dbReference>
<dbReference type="PANTHER" id="PTHR43237:SF4">
    <property type="entry name" value="NADP-DEPENDENT MALIC ENZYME"/>
    <property type="match status" value="1"/>
</dbReference>
<dbReference type="InterPro" id="IPR037062">
    <property type="entry name" value="Malic_N_dom_sf"/>
</dbReference>
<dbReference type="SUPFAM" id="SSF53223">
    <property type="entry name" value="Aminoacid dehydrogenase-like, N-terminal domain"/>
    <property type="match status" value="1"/>
</dbReference>
<evidence type="ECO:0000259" key="2">
    <source>
        <dbReference type="Pfam" id="PF00390"/>
    </source>
</evidence>
<gene>
    <name evidence="3" type="ORF">HMPREF9624_01347</name>
</gene>
<dbReference type="InterPro" id="IPR012301">
    <property type="entry name" value="Malic_N_dom"/>
</dbReference>
<dbReference type="PANTHER" id="PTHR43237">
    <property type="entry name" value="NADP-DEPENDENT MALIC ENZYME"/>
    <property type="match status" value="1"/>
</dbReference>
<dbReference type="PATRIC" id="fig|796944.3.peg.2092"/>
<dbReference type="GO" id="GO:0016616">
    <property type="term" value="F:oxidoreductase activity, acting on the CH-OH group of donors, NAD or NADP as acceptor"/>
    <property type="evidence" value="ECO:0007669"/>
    <property type="project" value="InterPro"/>
</dbReference>
<dbReference type="EMBL" id="AFZD01000021">
    <property type="protein sequence ID" value="EHL09306.1"/>
    <property type="molecule type" value="Genomic_DNA"/>
</dbReference>
<evidence type="ECO:0000313" key="3">
    <source>
        <dbReference type="EMBL" id="EHL09306.1"/>
    </source>
</evidence>
<proteinExistence type="predicted"/>
<keyword evidence="4" id="KW-1185">Reference proteome</keyword>
<keyword evidence="1" id="KW-0560">Oxidoreductase</keyword>
<dbReference type="Proteomes" id="UP000003527">
    <property type="component" value="Unassembled WGS sequence"/>
</dbReference>
<feature type="domain" description="Malic enzyme N-terminal" evidence="2">
    <location>
        <begin position="16"/>
        <end position="55"/>
    </location>
</feature>
<dbReference type="Gene3D" id="3.40.50.10380">
    <property type="entry name" value="Malic enzyme, N-terminal domain"/>
    <property type="match status" value="1"/>
</dbReference>
<sequence length="60" mass="6796">MDYAKESLKLHYQLKGKLEVVSRAPVDSEEALALAYTPGVAQPCLEIQKDVDKSYELTRR</sequence>
<dbReference type="AlphaFoldDB" id="G9WWX3"/>
<accession>G9WWX3</accession>
<reference evidence="3 4" key="1">
    <citation type="submission" date="2011-08" db="EMBL/GenBank/DDBJ databases">
        <title>The Genome Sequence of Oribacterium sp. ACB7.</title>
        <authorList>
            <consortium name="The Broad Institute Genome Sequencing Platform"/>
            <person name="Earl A."/>
            <person name="Ward D."/>
            <person name="Feldgarden M."/>
            <person name="Gevers D."/>
            <person name="Sizova M."/>
            <person name="Hazen A."/>
            <person name="Epstein S."/>
            <person name="Young S.K."/>
            <person name="Zeng Q."/>
            <person name="Gargeya S."/>
            <person name="Fitzgerald M."/>
            <person name="Haas B."/>
            <person name="Abouelleil A."/>
            <person name="Alvarado L."/>
            <person name="Arachchi H.M."/>
            <person name="Berlin A."/>
            <person name="Brown A."/>
            <person name="Chapman S.B."/>
            <person name="Chen Z."/>
            <person name="Dunbar C."/>
            <person name="Freedman E."/>
            <person name="Gearin G."/>
            <person name="Gellesch M."/>
            <person name="Goldberg J."/>
            <person name="Griggs A."/>
            <person name="Gujja S."/>
            <person name="Heiman D."/>
            <person name="Howarth C."/>
            <person name="Larson L."/>
            <person name="Lui A."/>
            <person name="MacDonald P.J.P."/>
            <person name="Montmayeur A."/>
            <person name="Murphy C."/>
            <person name="Neiman D."/>
            <person name="Pearson M."/>
            <person name="Priest M."/>
            <person name="Roberts A."/>
            <person name="Saif S."/>
            <person name="Shea T."/>
            <person name="Shenoy N."/>
            <person name="Sisk P."/>
            <person name="Stolte C."/>
            <person name="Sykes S."/>
            <person name="Wortman J."/>
            <person name="Nusbaum C."/>
            <person name="Birren B."/>
        </authorList>
    </citation>
    <scope>NUCLEOTIDE SEQUENCE [LARGE SCALE GENOMIC DNA]</scope>
    <source>
        <strain evidence="3 4">ACB7</strain>
    </source>
</reference>
<dbReference type="InterPro" id="IPR046346">
    <property type="entry name" value="Aminoacid_DH-like_N_sf"/>
</dbReference>
<organism evidence="3 4">
    <name type="scientific">Oribacterium asaccharolyticum ACB7</name>
    <dbReference type="NCBI Taxonomy" id="796944"/>
    <lineage>
        <taxon>Bacteria</taxon>
        <taxon>Bacillati</taxon>
        <taxon>Bacillota</taxon>
        <taxon>Clostridia</taxon>
        <taxon>Lachnospirales</taxon>
        <taxon>Lachnospiraceae</taxon>
        <taxon>Oribacterium</taxon>
    </lineage>
</organism>